<feature type="compositionally biased region" description="Basic and acidic residues" evidence="7">
    <location>
        <begin position="501"/>
        <end position="515"/>
    </location>
</feature>
<evidence type="ECO:0000256" key="7">
    <source>
        <dbReference type="SAM" id="MobiDB-lite"/>
    </source>
</evidence>
<dbReference type="SUPFAM" id="SSF53649">
    <property type="entry name" value="Alkaline phosphatase-like"/>
    <property type="match status" value="1"/>
</dbReference>
<dbReference type="GO" id="GO:0005886">
    <property type="term" value="C:plasma membrane"/>
    <property type="evidence" value="ECO:0007669"/>
    <property type="project" value="UniProtKB-SubCell"/>
</dbReference>
<dbReference type="InterPro" id="IPR000917">
    <property type="entry name" value="Sulfatase_N"/>
</dbReference>
<reference evidence="10 11" key="1">
    <citation type="journal article" date="2016" name="Gut Pathog.">
        <title>Whole genome sequencing of "Faecalibaculum rodentium" ALO17, isolated from C57BL/6J laboratory mouse feces.</title>
        <authorList>
            <person name="Lim S."/>
            <person name="Chang D.H."/>
            <person name="Ahn S."/>
            <person name="Kim B.C."/>
        </authorList>
    </citation>
    <scope>NUCLEOTIDE SEQUENCE [LARGE SCALE GENOMIC DNA]</scope>
    <source>
        <strain evidence="10 11">Alo17</strain>
    </source>
</reference>
<protein>
    <recommendedName>
        <fullName evidence="9">Sulfatase N-terminal domain-containing protein</fullName>
    </recommendedName>
</protein>
<feature type="domain" description="Sulfatase N-terminal" evidence="9">
    <location>
        <begin position="160"/>
        <end position="452"/>
    </location>
</feature>
<feature type="region of interest" description="Disordered" evidence="7">
    <location>
        <begin position="541"/>
        <end position="670"/>
    </location>
</feature>
<dbReference type="STRING" id="1702221.AALO17_20370"/>
<evidence type="ECO:0000259" key="9">
    <source>
        <dbReference type="Pfam" id="PF00884"/>
    </source>
</evidence>
<dbReference type="Proteomes" id="UP000069771">
    <property type="component" value="Chromosome"/>
</dbReference>
<dbReference type="Gene3D" id="3.40.720.10">
    <property type="entry name" value="Alkaline Phosphatase, subunit A"/>
    <property type="match status" value="1"/>
</dbReference>
<feature type="transmembrane region" description="Helical" evidence="8">
    <location>
        <begin position="103"/>
        <end position="122"/>
    </location>
</feature>
<dbReference type="OrthoDB" id="9760224at2"/>
<dbReference type="EMBL" id="CP011391">
    <property type="protein sequence ID" value="AMK55171.1"/>
    <property type="molecule type" value="Genomic_DNA"/>
</dbReference>
<keyword evidence="3" id="KW-1003">Cell membrane</keyword>
<proteinExistence type="predicted"/>
<evidence type="ECO:0000313" key="11">
    <source>
        <dbReference type="Proteomes" id="UP000069771"/>
    </source>
</evidence>
<dbReference type="KEGG" id="fro:AALO17_20370"/>
<keyword evidence="5 8" id="KW-1133">Transmembrane helix</keyword>
<dbReference type="CDD" id="cd16015">
    <property type="entry name" value="LTA_synthase"/>
    <property type="match status" value="1"/>
</dbReference>
<feature type="region of interest" description="Disordered" evidence="7">
    <location>
        <begin position="500"/>
        <end position="528"/>
    </location>
</feature>
<name>A0A140DWZ4_9FIRM</name>
<evidence type="ECO:0000313" key="10">
    <source>
        <dbReference type="EMBL" id="AMK55171.1"/>
    </source>
</evidence>
<evidence type="ECO:0000256" key="4">
    <source>
        <dbReference type="ARBA" id="ARBA00022692"/>
    </source>
</evidence>
<comment type="pathway">
    <text evidence="2">Cell wall biogenesis; lipoteichoic acid biosynthesis.</text>
</comment>
<evidence type="ECO:0000256" key="5">
    <source>
        <dbReference type="ARBA" id="ARBA00022989"/>
    </source>
</evidence>
<sequence>MWIAVLTVSLILYILLNIILYASYYFTSQLSLGSFAQVLYTMQNSMSGSESTWSEAVGGFFVRQWPWLLLGILVYAGLLWLYLKQKKTGEAGNKTMKQLKTGFLGLVATLTALNGIYGYQLYNMFGIDKYNESQAKSSDLYENYYADPRTTKIEFPEKKRNLIYIICESMESTFADPSAGGGFKKSLIPELTKLAKENTDFSSDPKTLNGGLTPGNTGWTIAGITAQSMGIPLNVGNSDFNRNFEDESQFLPYVVGLGDILKEQGYSNFFMCGSEAEFAGRKNYYEQHGDYTIYDYNTAKKDKIIPQDYRVWWGMEDEKLFAYAEKELTEIAKKDEPFNITMLTVDTHFTGGYLCPDCPDDFENQYENVIRCSDHKVTEFVKWIQKQDFYKDTTIIIAGDHKSMDGMVNENIPEGYERKTFFTVINGPEYTLNTTRQYATLDIYPTIIEALGASIEGDRLGLGTSLYSRTPTLIEELGFEAFNEQLNQRSEFYDSVILNGDESKISKPDEENGDSKEEENYEQQETPVTITAQEYQENRDSFTDPGYVWTPPVQDPVYDPGITYPDPGTPEVPSEPSTGGDNTGTTTPPSGGDNTGGESGGTTPPESGGEGGNTGTNPPSGGDSGGTATPDPGGEGGGTNPPSIGGETGETGTTTPPADPGTAGQTETPQ</sequence>
<evidence type="ECO:0000256" key="3">
    <source>
        <dbReference type="ARBA" id="ARBA00022475"/>
    </source>
</evidence>
<keyword evidence="4 8" id="KW-0812">Transmembrane</keyword>
<evidence type="ECO:0000256" key="6">
    <source>
        <dbReference type="ARBA" id="ARBA00023136"/>
    </source>
</evidence>
<dbReference type="RefSeq" id="WP_067558498.1">
    <property type="nucleotide sequence ID" value="NZ_CANASY010000002.1"/>
</dbReference>
<gene>
    <name evidence="10" type="ORF">AALO17_20370</name>
</gene>
<dbReference type="Pfam" id="PF00884">
    <property type="entry name" value="Sulfatase"/>
    <property type="match status" value="1"/>
</dbReference>
<evidence type="ECO:0000256" key="1">
    <source>
        <dbReference type="ARBA" id="ARBA00004651"/>
    </source>
</evidence>
<dbReference type="InterPro" id="IPR050448">
    <property type="entry name" value="OpgB/LTA_synthase_biosynth"/>
</dbReference>
<feature type="compositionally biased region" description="Low complexity" evidence="7">
    <location>
        <begin position="650"/>
        <end position="664"/>
    </location>
</feature>
<evidence type="ECO:0000256" key="2">
    <source>
        <dbReference type="ARBA" id="ARBA00004936"/>
    </source>
</evidence>
<keyword evidence="11" id="KW-1185">Reference proteome</keyword>
<dbReference type="InterPro" id="IPR017850">
    <property type="entry name" value="Alkaline_phosphatase_core_sf"/>
</dbReference>
<comment type="subcellular location">
    <subcellularLocation>
        <location evidence="1">Cell membrane</location>
        <topology evidence="1">Multi-pass membrane protein</topology>
    </subcellularLocation>
</comment>
<keyword evidence="6 8" id="KW-0472">Membrane</keyword>
<dbReference type="PANTHER" id="PTHR47371:SF3">
    <property type="entry name" value="PHOSPHOGLYCEROL TRANSFERASE I"/>
    <property type="match status" value="1"/>
</dbReference>
<organism evidence="10 11">
    <name type="scientific">Faecalibaculum rodentium</name>
    <dbReference type="NCBI Taxonomy" id="1702221"/>
    <lineage>
        <taxon>Bacteria</taxon>
        <taxon>Bacillati</taxon>
        <taxon>Bacillota</taxon>
        <taxon>Erysipelotrichia</taxon>
        <taxon>Erysipelotrichales</taxon>
        <taxon>Erysipelotrichaceae</taxon>
        <taxon>Faecalibaculum</taxon>
    </lineage>
</organism>
<feature type="transmembrane region" description="Helical" evidence="8">
    <location>
        <begin position="5"/>
        <end position="26"/>
    </location>
</feature>
<feature type="compositionally biased region" description="Low complexity" evidence="7">
    <location>
        <begin position="577"/>
        <end position="592"/>
    </location>
</feature>
<feature type="transmembrane region" description="Helical" evidence="8">
    <location>
        <begin position="65"/>
        <end position="83"/>
    </location>
</feature>
<dbReference type="PANTHER" id="PTHR47371">
    <property type="entry name" value="LIPOTEICHOIC ACID SYNTHASE"/>
    <property type="match status" value="1"/>
</dbReference>
<dbReference type="GeneID" id="78478636"/>
<dbReference type="AlphaFoldDB" id="A0A140DWZ4"/>
<accession>A0A140DWZ4</accession>
<evidence type="ECO:0000256" key="8">
    <source>
        <dbReference type="SAM" id="Phobius"/>
    </source>
</evidence>